<evidence type="ECO:0000313" key="2">
    <source>
        <dbReference type="Proteomes" id="UP000030645"/>
    </source>
</evidence>
<keyword evidence="2" id="KW-1185">Reference proteome</keyword>
<proteinExistence type="predicted"/>
<dbReference type="EMBL" id="KE344232">
    <property type="protein sequence ID" value="EXB55285.1"/>
    <property type="molecule type" value="Genomic_DNA"/>
</dbReference>
<dbReference type="Proteomes" id="UP000030645">
    <property type="component" value="Unassembled WGS sequence"/>
</dbReference>
<protein>
    <submittedName>
        <fullName evidence="1">Uncharacterized protein</fullName>
    </submittedName>
</protein>
<gene>
    <name evidence="1" type="ORF">L484_017191</name>
</gene>
<reference evidence="2" key="1">
    <citation type="submission" date="2013-01" db="EMBL/GenBank/DDBJ databases">
        <title>Draft Genome Sequence of a Mulberry Tree, Morus notabilis C.K. Schneid.</title>
        <authorList>
            <person name="He N."/>
            <person name="Zhao S."/>
        </authorList>
    </citation>
    <scope>NUCLEOTIDE SEQUENCE</scope>
</reference>
<accession>W9RHV5</accession>
<name>W9RHV5_9ROSA</name>
<sequence>MAMALASTTATAMPLVDLQLSAKTCGARARVWGLKSRLVFQEVALSSVVAQEESKIKYC</sequence>
<dbReference type="AlphaFoldDB" id="W9RHV5"/>
<organism evidence="1 2">
    <name type="scientific">Morus notabilis</name>
    <dbReference type="NCBI Taxonomy" id="981085"/>
    <lineage>
        <taxon>Eukaryota</taxon>
        <taxon>Viridiplantae</taxon>
        <taxon>Streptophyta</taxon>
        <taxon>Embryophyta</taxon>
        <taxon>Tracheophyta</taxon>
        <taxon>Spermatophyta</taxon>
        <taxon>Magnoliopsida</taxon>
        <taxon>eudicotyledons</taxon>
        <taxon>Gunneridae</taxon>
        <taxon>Pentapetalae</taxon>
        <taxon>rosids</taxon>
        <taxon>fabids</taxon>
        <taxon>Rosales</taxon>
        <taxon>Moraceae</taxon>
        <taxon>Moreae</taxon>
        <taxon>Morus</taxon>
    </lineage>
</organism>
<evidence type="ECO:0000313" key="1">
    <source>
        <dbReference type="EMBL" id="EXB55285.1"/>
    </source>
</evidence>